<name>A0A218ZG57_9HELO</name>
<dbReference type="InterPro" id="IPR036866">
    <property type="entry name" value="RibonucZ/Hydroxyglut_hydro"/>
</dbReference>
<evidence type="ECO:0000256" key="2">
    <source>
        <dbReference type="ARBA" id="ARBA00001947"/>
    </source>
</evidence>
<evidence type="ECO:0000256" key="9">
    <source>
        <dbReference type="ARBA" id="ARBA00022801"/>
    </source>
</evidence>
<dbReference type="FunCoup" id="A0A218ZG57">
    <property type="interactions" value="1154"/>
</dbReference>
<dbReference type="GO" id="GO:0046872">
    <property type="term" value="F:metal ion binding"/>
    <property type="evidence" value="ECO:0007669"/>
    <property type="project" value="UniProtKB-KW"/>
</dbReference>
<evidence type="ECO:0000256" key="5">
    <source>
        <dbReference type="ARBA" id="ARBA00022694"/>
    </source>
</evidence>
<dbReference type="STRING" id="503106.A0A218ZG57"/>
<dbReference type="Gene3D" id="3.60.15.10">
    <property type="entry name" value="Ribonuclease Z/Hydroxyacylglutathione hydrolase-like"/>
    <property type="match status" value="2"/>
</dbReference>
<comment type="cofactor">
    <cofactor evidence="2">
        <name>Zn(2+)</name>
        <dbReference type="ChEBI" id="CHEBI:29105"/>
    </cofactor>
</comment>
<evidence type="ECO:0000256" key="1">
    <source>
        <dbReference type="ARBA" id="ARBA00000402"/>
    </source>
</evidence>
<dbReference type="InterPro" id="IPR047151">
    <property type="entry name" value="RNZ2-like"/>
</dbReference>
<comment type="catalytic activity">
    <reaction evidence="1">
        <text>Endonucleolytic cleavage of RNA, removing extra 3' nucleotides from tRNA precursor, generating 3' termini of tRNAs. A 3'-hydroxy group is left at the tRNA terminus and a 5'-phosphoryl group is left at the trailer molecule.</text>
        <dbReference type="EC" id="3.1.26.11"/>
    </reaction>
</comment>
<proteinExistence type="inferred from homology"/>
<dbReference type="GO" id="GO:0042781">
    <property type="term" value="F:3'-tRNA processing endoribonuclease activity"/>
    <property type="evidence" value="ECO:0007669"/>
    <property type="project" value="UniProtKB-EC"/>
</dbReference>
<comment type="caution">
    <text evidence="14">The sequence shown here is derived from an EMBL/GenBank/DDBJ whole genome shotgun (WGS) entry which is preliminary data.</text>
</comment>
<evidence type="ECO:0000256" key="8">
    <source>
        <dbReference type="ARBA" id="ARBA00022759"/>
    </source>
</evidence>
<dbReference type="InParanoid" id="A0A218ZG57"/>
<keyword evidence="6" id="KW-0540">Nuclease</keyword>
<feature type="domain" description="tRNase Z endonuclease" evidence="13">
    <location>
        <begin position="104"/>
        <end position="166"/>
    </location>
</feature>
<evidence type="ECO:0000313" key="14">
    <source>
        <dbReference type="EMBL" id="OWP06543.1"/>
    </source>
</evidence>
<keyword evidence="8" id="KW-0255">Endonuclease</keyword>
<keyword evidence="15" id="KW-1185">Reference proteome</keyword>
<protein>
    <recommendedName>
        <fullName evidence="4">ribonuclease Z</fullName>
        <ecNumber evidence="4">3.1.26.11</ecNumber>
    </recommendedName>
</protein>
<dbReference type="Proteomes" id="UP000242519">
    <property type="component" value="Unassembled WGS sequence"/>
</dbReference>
<evidence type="ECO:0000256" key="4">
    <source>
        <dbReference type="ARBA" id="ARBA00012477"/>
    </source>
</evidence>
<keyword evidence="9" id="KW-0378">Hydrolase</keyword>
<dbReference type="InterPro" id="IPR001279">
    <property type="entry name" value="Metallo-B-lactamas"/>
</dbReference>
<dbReference type="CDD" id="cd07718">
    <property type="entry name" value="RNaseZ_ELAC1_ELAC2-C-term-like_MBL-fold"/>
    <property type="match status" value="1"/>
</dbReference>
<dbReference type="GO" id="GO:1990180">
    <property type="term" value="P:mitochondrial tRNA 3'-end processing"/>
    <property type="evidence" value="ECO:0007669"/>
    <property type="project" value="TreeGrafter"/>
</dbReference>
<evidence type="ECO:0000259" key="12">
    <source>
        <dbReference type="Pfam" id="PF12706"/>
    </source>
</evidence>
<reference evidence="14 15" key="1">
    <citation type="submission" date="2017-04" db="EMBL/GenBank/DDBJ databases">
        <title>Draft genome sequence of Marssonina coronaria NL1: causal agent of apple blotch.</title>
        <authorList>
            <person name="Cheng Q."/>
        </authorList>
    </citation>
    <scope>NUCLEOTIDE SEQUENCE [LARGE SCALE GENOMIC DNA]</scope>
    <source>
        <strain evidence="14 15">NL1</strain>
    </source>
</reference>
<gene>
    <name evidence="14" type="ORF">B2J93_1184</name>
</gene>
<dbReference type="PANTHER" id="PTHR12553:SF49">
    <property type="entry name" value="ZINC PHOSPHODIESTERASE ELAC PROTEIN 2"/>
    <property type="match status" value="1"/>
</dbReference>
<evidence type="ECO:0000313" key="15">
    <source>
        <dbReference type="Proteomes" id="UP000242519"/>
    </source>
</evidence>
<keyword evidence="10" id="KW-0862">Zinc</keyword>
<dbReference type="Pfam" id="PF13691">
    <property type="entry name" value="Lactamase_B_4"/>
    <property type="match status" value="1"/>
</dbReference>
<evidence type="ECO:0000256" key="3">
    <source>
        <dbReference type="ARBA" id="ARBA00007823"/>
    </source>
</evidence>
<feature type="region of interest" description="Disordered" evidence="11">
    <location>
        <begin position="276"/>
        <end position="312"/>
    </location>
</feature>
<dbReference type="AlphaFoldDB" id="A0A218ZG57"/>
<dbReference type="OrthoDB" id="527344at2759"/>
<organism evidence="14 15">
    <name type="scientific">Diplocarpon coronariae</name>
    <dbReference type="NCBI Taxonomy" id="2795749"/>
    <lineage>
        <taxon>Eukaryota</taxon>
        <taxon>Fungi</taxon>
        <taxon>Dikarya</taxon>
        <taxon>Ascomycota</taxon>
        <taxon>Pezizomycotina</taxon>
        <taxon>Leotiomycetes</taxon>
        <taxon>Helotiales</taxon>
        <taxon>Drepanopezizaceae</taxon>
        <taxon>Diplocarpon</taxon>
    </lineage>
</organism>
<keyword evidence="5" id="KW-0819">tRNA processing</keyword>
<keyword evidence="7" id="KW-0479">Metal-binding</keyword>
<feature type="domain" description="Metallo-beta-lactamase" evidence="12">
    <location>
        <begin position="666"/>
        <end position="873"/>
    </location>
</feature>
<dbReference type="EC" id="3.1.26.11" evidence="4"/>
<dbReference type="GO" id="GO:0005739">
    <property type="term" value="C:mitochondrion"/>
    <property type="evidence" value="ECO:0007669"/>
    <property type="project" value="TreeGrafter"/>
</dbReference>
<evidence type="ECO:0000256" key="6">
    <source>
        <dbReference type="ARBA" id="ARBA00022722"/>
    </source>
</evidence>
<accession>A0A218ZG57</accession>
<dbReference type="InterPro" id="IPR027794">
    <property type="entry name" value="tRNase_Z_dom"/>
</dbReference>
<evidence type="ECO:0000256" key="7">
    <source>
        <dbReference type="ARBA" id="ARBA00022723"/>
    </source>
</evidence>
<comment type="similarity">
    <text evidence="3">Belongs to the RNase Z family.</text>
</comment>
<evidence type="ECO:0000256" key="10">
    <source>
        <dbReference type="ARBA" id="ARBA00022833"/>
    </source>
</evidence>
<dbReference type="EMBL" id="MZNU01000044">
    <property type="protein sequence ID" value="OWP06543.1"/>
    <property type="molecule type" value="Genomic_DNA"/>
</dbReference>
<dbReference type="PANTHER" id="PTHR12553">
    <property type="entry name" value="ZINC PHOSPHODIESTERASE ELAC PROTEIN 2"/>
    <property type="match status" value="1"/>
</dbReference>
<dbReference type="SUPFAM" id="SSF56281">
    <property type="entry name" value="Metallo-hydrolase/oxidoreductase"/>
    <property type="match status" value="2"/>
</dbReference>
<feature type="compositionally biased region" description="Basic and acidic residues" evidence="11">
    <location>
        <begin position="280"/>
        <end position="311"/>
    </location>
</feature>
<dbReference type="Pfam" id="PF12706">
    <property type="entry name" value="Lactamase_B_2"/>
    <property type="match status" value="1"/>
</dbReference>
<sequence length="925" mass="103728">MTRFLPNVKNSFALQSRGYKVSNSAFVHASVNSPARKPHWLRRQRKPVPLQRVFRGPDLEKGKYGSYYIPFFERRENSVNSVAKIWTSPVGRRRSLSIMKSTVTFLSTPTADTPGTTLLLHFDDKRYIIGDVAEGTQRAAIQRKLGLSKVSDIFLTGTVGWGTAGGILGMILTLADIVTVQLEEKKKVVEKTRIRQGLQGKGDPIEKQWLNIHGGKNLTHLLATARRFVFRKGMPLYTNEFRPKPDLPTNLFEPTWKDDRIKVWAMVIESDGAVSRRKRSHEEFSDKEPSTSVDGQKETPAEKEDREDQMRRSVVSSMFQSEWRLNALVKKMISEVERPAGIWLRNGQGQIEKYHGPLMSEDPSVKDFEVLVRNPWPGALIETLPPTTPSRNSVCYFIKNYPQRGKFNPQVAKSLGVIPGPAFRQLAEGNEVTTADGNIVTPDMVLAKGSDGGGFAVIELPDSSYIAPLLARSEWSSNNVMPGIGAVIWILGPGVAEDTRLRNFMRERPEMKHVVSSEDCCSNYISLESPASAAIRLNRVDPERFPIPKFSNEPTLTPNENLPYVQARIGHVLQLEPKVELQEKDVVPYLDMSSVFKEEMPEVLGLADTAQKQVMSSEFQAHLEESQKDIPCKDAEVITLGTGSALPSKYRNVSATLLRVPGYGDYLFDCGENTLGQLKRVFGEDLPEVLRNLKVIWISHLHADHHLGTASVIKEWAKETASNEATKNNSLVVASHDGMTNWLREFSEVEDFGYERVQPVVMTREADYSHVFPTEESLAFGLTSIKACAVEHCHGALAVAFNFPNGFKVAYSGDCRPSNKFVEIGKDATLLIHEATFDDILRNDAIAKKHSTTSEALSVGTRMNARRILLTHFSQRYQKIPVMNKDGRDQVAIVAFDYMRCKIEDFAKLDAFKPALMKLYEGKEE</sequence>
<evidence type="ECO:0000256" key="11">
    <source>
        <dbReference type="SAM" id="MobiDB-lite"/>
    </source>
</evidence>
<evidence type="ECO:0000259" key="13">
    <source>
        <dbReference type="Pfam" id="PF13691"/>
    </source>
</evidence>